<dbReference type="Proteomes" id="UP000065641">
    <property type="component" value="Chromosome"/>
</dbReference>
<comment type="pathway">
    <text evidence="6">Amino-acid biosynthesis; L-methionine biosynthesis via salvage pathway; L-methionine from S-methyl-5-thio-alpha-D-ribose 1-phosphate: step 2/6.</text>
</comment>
<protein>
    <recommendedName>
        <fullName evidence="6">Methylthioribulose-1-phosphate dehydratase</fullName>
        <shortName evidence="6">MTRu-1-P dehydratase</shortName>
        <ecNumber evidence="6">4.2.1.109</ecNumber>
    </recommendedName>
</protein>
<dbReference type="InterPro" id="IPR036409">
    <property type="entry name" value="Aldolase_II/adducin_N_sf"/>
</dbReference>
<comment type="cofactor">
    <cofactor evidence="6">
        <name>Zn(2+)</name>
        <dbReference type="ChEBI" id="CHEBI:29105"/>
    </cofactor>
    <text evidence="6">Binds 1 zinc ion per subunit.</text>
</comment>
<keyword evidence="1 6" id="KW-0028">Amino-acid biosynthesis</keyword>
<evidence type="ECO:0000259" key="7">
    <source>
        <dbReference type="SMART" id="SM01007"/>
    </source>
</evidence>
<organism evidence="8 9">
    <name type="scientific">Pseudohongiella spirulinae</name>
    <dbReference type="NCBI Taxonomy" id="1249552"/>
    <lineage>
        <taxon>Bacteria</taxon>
        <taxon>Pseudomonadati</taxon>
        <taxon>Pseudomonadota</taxon>
        <taxon>Gammaproteobacteria</taxon>
        <taxon>Pseudomonadales</taxon>
        <taxon>Pseudohongiellaceae</taxon>
        <taxon>Pseudohongiella</taxon>
    </lineage>
</organism>
<dbReference type="SMART" id="SM01007">
    <property type="entry name" value="Aldolase_II"/>
    <property type="match status" value="1"/>
</dbReference>
<sequence>MTQLQTFQQAVDGLIDAGQRIWKQGWCPATSSNFSQRLDAHSCAITVSGRDKGALQPEDIMQVDMAGQSLDGKRPSAETLLHTQLYRRDATIGAVLHTHSLKSTLVSMQAETPCITISGLELLKALQGTTTHDSSLSIPVFDNTQDIAALAKQVDAHMDKHGTGHAYLIRGHGLYTWGPDLAATMRHLEALEFLLDYYWNAQRGNGTPARGADHEALV</sequence>
<keyword evidence="4 6" id="KW-0486">Methionine biosynthesis</keyword>
<name>A0A0S2KED3_9GAMM</name>
<dbReference type="AlphaFoldDB" id="A0A0S2KED3"/>
<keyword evidence="5 6" id="KW-0456">Lyase</keyword>
<dbReference type="GO" id="GO:0019509">
    <property type="term" value="P:L-methionine salvage from methylthioadenosine"/>
    <property type="evidence" value="ECO:0007669"/>
    <property type="project" value="UniProtKB-UniRule"/>
</dbReference>
<feature type="domain" description="Class II aldolase/adducin N-terminal" evidence="7">
    <location>
        <begin position="12"/>
        <end position="199"/>
    </location>
</feature>
<dbReference type="SUPFAM" id="SSF53639">
    <property type="entry name" value="AraD/HMP-PK domain-like"/>
    <property type="match status" value="1"/>
</dbReference>
<comment type="function">
    <text evidence="6">Catalyzes the dehydration of methylthioribulose-1-phosphate (MTRu-1-P) into 2,3-diketo-5-methylthiopentyl-1-phosphate (DK-MTP-1-P).</text>
</comment>
<dbReference type="UniPathway" id="UPA00904">
    <property type="reaction ID" value="UER00875"/>
</dbReference>
<evidence type="ECO:0000256" key="5">
    <source>
        <dbReference type="ARBA" id="ARBA00023239"/>
    </source>
</evidence>
<dbReference type="PANTHER" id="PTHR22789:SF0">
    <property type="entry name" value="3-OXO-TETRONATE 4-PHOSPHATE DECARBOXYLASE-RELATED"/>
    <property type="match status" value="1"/>
</dbReference>
<dbReference type="PATRIC" id="fig|1249552.3.peg.1809"/>
<dbReference type="EC" id="4.2.1.109" evidence="6"/>
<dbReference type="GO" id="GO:0008270">
    <property type="term" value="F:zinc ion binding"/>
    <property type="evidence" value="ECO:0007669"/>
    <property type="project" value="UniProtKB-UniRule"/>
</dbReference>
<dbReference type="OrthoDB" id="9805559at2"/>
<dbReference type="GO" id="GO:0005829">
    <property type="term" value="C:cytosol"/>
    <property type="evidence" value="ECO:0007669"/>
    <property type="project" value="TreeGrafter"/>
</dbReference>
<feature type="binding site" evidence="6">
    <location>
        <position position="97"/>
    </location>
    <ligand>
        <name>Zn(2+)</name>
        <dbReference type="ChEBI" id="CHEBI:29105"/>
    </ligand>
</feature>
<dbReference type="InterPro" id="IPR017714">
    <property type="entry name" value="MethylthioRu-1-P_deHdtase_MtnB"/>
</dbReference>
<proteinExistence type="inferred from homology"/>
<keyword evidence="3 6" id="KW-0862">Zinc</keyword>
<evidence type="ECO:0000256" key="1">
    <source>
        <dbReference type="ARBA" id="ARBA00022605"/>
    </source>
</evidence>
<dbReference type="PANTHER" id="PTHR22789">
    <property type="entry name" value="FUCULOSE PHOSPHATE ALDOLASE"/>
    <property type="match status" value="1"/>
</dbReference>
<evidence type="ECO:0000256" key="2">
    <source>
        <dbReference type="ARBA" id="ARBA00022723"/>
    </source>
</evidence>
<comment type="similarity">
    <text evidence="6">Belongs to the aldolase class II family. MtnB subfamily.</text>
</comment>
<evidence type="ECO:0000256" key="3">
    <source>
        <dbReference type="ARBA" id="ARBA00022833"/>
    </source>
</evidence>
<dbReference type="GO" id="GO:0019323">
    <property type="term" value="P:pentose catabolic process"/>
    <property type="evidence" value="ECO:0007669"/>
    <property type="project" value="TreeGrafter"/>
</dbReference>
<feature type="binding site" evidence="6">
    <location>
        <position position="99"/>
    </location>
    <ligand>
        <name>Zn(2+)</name>
        <dbReference type="ChEBI" id="CHEBI:29105"/>
    </ligand>
</feature>
<dbReference type="RefSeq" id="WP_058021888.1">
    <property type="nucleotide sequence ID" value="NZ_CP013189.1"/>
</dbReference>
<dbReference type="GO" id="GO:0016832">
    <property type="term" value="F:aldehyde-lyase activity"/>
    <property type="evidence" value="ECO:0007669"/>
    <property type="project" value="TreeGrafter"/>
</dbReference>
<keyword evidence="2 6" id="KW-0479">Metal-binding</keyword>
<dbReference type="STRING" id="1249552.PS2015_1801"/>
<evidence type="ECO:0000256" key="4">
    <source>
        <dbReference type="ARBA" id="ARBA00023167"/>
    </source>
</evidence>
<dbReference type="HAMAP" id="MF_01677">
    <property type="entry name" value="Salvage_MtnB"/>
    <property type="match status" value="1"/>
</dbReference>
<evidence type="ECO:0000313" key="9">
    <source>
        <dbReference type="Proteomes" id="UP000065641"/>
    </source>
</evidence>
<dbReference type="Pfam" id="PF00596">
    <property type="entry name" value="Aldolase_II"/>
    <property type="match status" value="1"/>
</dbReference>
<dbReference type="NCBIfam" id="TIGR03328">
    <property type="entry name" value="salvage_mtnB"/>
    <property type="match status" value="1"/>
</dbReference>
<dbReference type="InterPro" id="IPR001303">
    <property type="entry name" value="Aldolase_II/adducin_N"/>
</dbReference>
<evidence type="ECO:0000256" key="6">
    <source>
        <dbReference type="HAMAP-Rule" id="MF_01677"/>
    </source>
</evidence>
<dbReference type="Gene3D" id="3.40.225.10">
    <property type="entry name" value="Class II aldolase/adducin N-terminal domain"/>
    <property type="match status" value="1"/>
</dbReference>
<dbReference type="GO" id="GO:0046570">
    <property type="term" value="F:methylthioribulose 1-phosphate dehydratase activity"/>
    <property type="evidence" value="ECO:0007669"/>
    <property type="project" value="UniProtKB-UniRule"/>
</dbReference>
<keyword evidence="9" id="KW-1185">Reference proteome</keyword>
<dbReference type="NCBIfam" id="NF006672">
    <property type="entry name" value="PRK09220.1"/>
    <property type="match status" value="1"/>
</dbReference>
<dbReference type="KEGG" id="pspi:PS2015_1801"/>
<comment type="catalytic activity">
    <reaction evidence="6">
        <text>5-(methylsulfanyl)-D-ribulose 1-phosphate = 5-methylsulfanyl-2,3-dioxopentyl phosphate + H2O</text>
        <dbReference type="Rhea" id="RHEA:15549"/>
        <dbReference type="ChEBI" id="CHEBI:15377"/>
        <dbReference type="ChEBI" id="CHEBI:58548"/>
        <dbReference type="ChEBI" id="CHEBI:58828"/>
        <dbReference type="EC" id="4.2.1.109"/>
    </reaction>
</comment>
<gene>
    <name evidence="6" type="primary">mtnB</name>
    <name evidence="8" type="ORF">PS2015_1801</name>
</gene>
<dbReference type="EMBL" id="CP013189">
    <property type="protein sequence ID" value="ALO46451.1"/>
    <property type="molecule type" value="Genomic_DNA"/>
</dbReference>
<evidence type="ECO:0000313" key="8">
    <source>
        <dbReference type="EMBL" id="ALO46451.1"/>
    </source>
</evidence>
<reference evidence="8 9" key="1">
    <citation type="submission" date="2015-11" db="EMBL/GenBank/DDBJ databases">
        <authorList>
            <person name="Zhang Y."/>
            <person name="Guo Z."/>
        </authorList>
    </citation>
    <scope>NUCLEOTIDE SEQUENCE [LARGE SCALE GENOMIC DNA]</scope>
    <source>
        <strain evidence="8 9">KCTC 32221</strain>
    </source>
</reference>
<accession>A0A0S2KED3</accession>
<dbReference type="InterPro" id="IPR050197">
    <property type="entry name" value="Aldolase_class_II_sugar_metab"/>
</dbReference>